<evidence type="ECO:0000313" key="7">
    <source>
        <dbReference type="EMBL" id="NYS23794.1"/>
    </source>
</evidence>
<dbReference type="Proteomes" id="UP000529417">
    <property type="component" value="Unassembled WGS sequence"/>
</dbReference>
<dbReference type="GO" id="GO:0005886">
    <property type="term" value="C:plasma membrane"/>
    <property type="evidence" value="ECO:0007669"/>
    <property type="project" value="UniProtKB-SubCell"/>
</dbReference>
<gene>
    <name evidence="7" type="ORF">HUK65_02235</name>
</gene>
<dbReference type="EMBL" id="JACBXS010000003">
    <property type="protein sequence ID" value="NYS23794.1"/>
    <property type="molecule type" value="Genomic_DNA"/>
</dbReference>
<evidence type="ECO:0000256" key="2">
    <source>
        <dbReference type="ARBA" id="ARBA00022475"/>
    </source>
</evidence>
<sequence length="214" mass="22793">MRWPAGVPPAFFPGVPRLFLDPLLYAFLFLGLFSPGPNVIMLTASGARFGFRASLPHLFGVVLGVGVIGAVTALGVGALVLASPVLGTVLRGLAAAWILYMAWNYYKATRSPAGMVADKGTPMTLWQAVLFQWINPKVWAVAFAASAGYGAGMAPAWEAARLATAFSSVNLGVCLFWTSAGALLTTLLQSPRRWQVFMRIMALLLAVSALMVFL</sequence>
<feature type="transmembrane region" description="Helical" evidence="6">
    <location>
        <begin position="23"/>
        <end position="46"/>
    </location>
</feature>
<accession>A0A7Z0KWJ7</accession>
<comment type="subcellular location">
    <subcellularLocation>
        <location evidence="1">Cell membrane</location>
        <topology evidence="1">Multi-pass membrane protein</topology>
    </subcellularLocation>
</comment>
<name>A0A7Z0KWJ7_9RHOB</name>
<dbReference type="PANTHER" id="PTHR30086">
    <property type="entry name" value="ARGININE EXPORTER PROTEIN ARGO"/>
    <property type="match status" value="1"/>
</dbReference>
<keyword evidence="2" id="KW-1003">Cell membrane</keyword>
<protein>
    <submittedName>
        <fullName evidence="7">LysE family translocator</fullName>
    </submittedName>
</protein>
<evidence type="ECO:0000256" key="6">
    <source>
        <dbReference type="SAM" id="Phobius"/>
    </source>
</evidence>
<dbReference type="InterPro" id="IPR001123">
    <property type="entry name" value="LeuE-type"/>
</dbReference>
<keyword evidence="5 6" id="KW-0472">Membrane</keyword>
<organism evidence="7 8">
    <name type="scientific">Rhabdonatronobacter sediminivivens</name>
    <dbReference type="NCBI Taxonomy" id="2743469"/>
    <lineage>
        <taxon>Bacteria</taxon>
        <taxon>Pseudomonadati</taxon>
        <taxon>Pseudomonadota</taxon>
        <taxon>Alphaproteobacteria</taxon>
        <taxon>Rhodobacterales</taxon>
        <taxon>Paracoccaceae</taxon>
        <taxon>Rhabdonatronobacter</taxon>
    </lineage>
</organism>
<keyword evidence="4 6" id="KW-1133">Transmembrane helix</keyword>
<dbReference type="AlphaFoldDB" id="A0A7Z0KWJ7"/>
<proteinExistence type="predicted"/>
<dbReference type="GO" id="GO:0033228">
    <property type="term" value="P:cysteine export across plasma membrane"/>
    <property type="evidence" value="ECO:0007669"/>
    <property type="project" value="TreeGrafter"/>
</dbReference>
<dbReference type="GO" id="GO:0015171">
    <property type="term" value="F:amino acid transmembrane transporter activity"/>
    <property type="evidence" value="ECO:0007669"/>
    <property type="project" value="TreeGrafter"/>
</dbReference>
<feature type="transmembrane region" description="Helical" evidence="6">
    <location>
        <begin position="58"/>
        <end position="82"/>
    </location>
</feature>
<feature type="transmembrane region" description="Helical" evidence="6">
    <location>
        <begin position="163"/>
        <end position="184"/>
    </location>
</feature>
<keyword evidence="3 6" id="KW-0812">Transmembrane</keyword>
<evidence type="ECO:0000256" key="3">
    <source>
        <dbReference type="ARBA" id="ARBA00022692"/>
    </source>
</evidence>
<dbReference type="PANTHER" id="PTHR30086:SF20">
    <property type="entry name" value="ARGININE EXPORTER PROTEIN ARGO-RELATED"/>
    <property type="match status" value="1"/>
</dbReference>
<reference evidence="7 8" key="1">
    <citation type="journal article" date="2000" name="Arch. Microbiol.">
        <title>Rhodobaca bogoriensis gen. nov. and sp. nov., an alkaliphilic purple nonsulfur bacterium from African Rift Valley soda lakes.</title>
        <authorList>
            <person name="Milford A.D."/>
            <person name="Achenbach L.A."/>
            <person name="Jung D.O."/>
            <person name="Madigan M.T."/>
        </authorList>
    </citation>
    <scope>NUCLEOTIDE SEQUENCE [LARGE SCALE GENOMIC DNA]</scope>
    <source>
        <strain evidence="7 8">2376</strain>
    </source>
</reference>
<evidence type="ECO:0000256" key="4">
    <source>
        <dbReference type="ARBA" id="ARBA00022989"/>
    </source>
</evidence>
<feature type="transmembrane region" description="Helical" evidence="6">
    <location>
        <begin position="196"/>
        <end position="213"/>
    </location>
</feature>
<comment type="caution">
    <text evidence="7">The sequence shown here is derived from an EMBL/GenBank/DDBJ whole genome shotgun (WGS) entry which is preliminary data.</text>
</comment>
<evidence type="ECO:0000313" key="8">
    <source>
        <dbReference type="Proteomes" id="UP000529417"/>
    </source>
</evidence>
<feature type="transmembrane region" description="Helical" evidence="6">
    <location>
        <begin position="88"/>
        <end position="106"/>
    </location>
</feature>
<evidence type="ECO:0000256" key="5">
    <source>
        <dbReference type="ARBA" id="ARBA00023136"/>
    </source>
</evidence>
<feature type="transmembrane region" description="Helical" evidence="6">
    <location>
        <begin position="138"/>
        <end position="157"/>
    </location>
</feature>
<dbReference type="Pfam" id="PF01810">
    <property type="entry name" value="LysE"/>
    <property type="match status" value="1"/>
</dbReference>
<keyword evidence="8" id="KW-1185">Reference proteome</keyword>
<evidence type="ECO:0000256" key="1">
    <source>
        <dbReference type="ARBA" id="ARBA00004651"/>
    </source>
</evidence>